<comment type="catalytic activity">
    <reaction evidence="12 15">
        <text>Couples ATP hydrolysis with the unwinding of duplex DNA by translocating in the 3'-5' direction.</text>
        <dbReference type="EC" id="5.6.2.4"/>
    </reaction>
</comment>
<evidence type="ECO:0000256" key="4">
    <source>
        <dbReference type="ARBA" id="ARBA00022763"/>
    </source>
</evidence>
<feature type="domain" description="Helicase ATP-binding" evidence="16">
    <location>
        <begin position="265"/>
        <end position="428"/>
    </location>
</feature>
<evidence type="ECO:0000256" key="13">
    <source>
        <dbReference type="ARBA" id="ARBA00034808"/>
    </source>
</evidence>
<dbReference type="GO" id="GO:0005524">
    <property type="term" value="F:ATP binding"/>
    <property type="evidence" value="ECO:0007669"/>
    <property type="project" value="UniProtKB-KW"/>
</dbReference>
<keyword evidence="9 15" id="KW-0233">DNA recombination</keyword>
<reference evidence="18 19" key="1">
    <citation type="submission" date="2016-11" db="EMBL/GenBank/DDBJ databases">
        <title>Interaction between Lactobacillus species and yeast in water kefir.</title>
        <authorList>
            <person name="Behr J."/>
            <person name="Xu D."/>
            <person name="Vogel R.F."/>
        </authorList>
    </citation>
    <scope>NUCLEOTIDE SEQUENCE [LARGE SCALE GENOMIC DNA]</scope>
    <source>
        <strain evidence="18 19">TMW 1.1827</strain>
    </source>
</reference>
<evidence type="ECO:0000256" key="12">
    <source>
        <dbReference type="ARBA" id="ARBA00034617"/>
    </source>
</evidence>
<dbReference type="NCBIfam" id="NF008165">
    <property type="entry name" value="PRK10917.1-3"/>
    <property type="match status" value="1"/>
</dbReference>
<evidence type="ECO:0000259" key="16">
    <source>
        <dbReference type="PROSITE" id="PS51192"/>
    </source>
</evidence>
<comment type="similarity">
    <text evidence="1 15">Belongs to the helicase family. RecG subfamily.</text>
</comment>
<dbReference type="AlphaFoldDB" id="A0A3Q8CGI5"/>
<evidence type="ECO:0000256" key="11">
    <source>
        <dbReference type="ARBA" id="ARBA00023235"/>
    </source>
</evidence>
<dbReference type="KEGG" id="lng:BSQ50_07220"/>
<evidence type="ECO:0000256" key="2">
    <source>
        <dbReference type="ARBA" id="ARBA00017846"/>
    </source>
</evidence>
<dbReference type="GO" id="GO:0003677">
    <property type="term" value="F:DNA binding"/>
    <property type="evidence" value="ECO:0007669"/>
    <property type="project" value="UniProtKB-KW"/>
</dbReference>
<dbReference type="Gene3D" id="3.40.50.300">
    <property type="entry name" value="P-loop containing nucleotide triphosphate hydrolases"/>
    <property type="match status" value="2"/>
</dbReference>
<evidence type="ECO:0000256" key="6">
    <source>
        <dbReference type="ARBA" id="ARBA00022806"/>
    </source>
</evidence>
<dbReference type="InterPro" id="IPR004609">
    <property type="entry name" value="ATP-dep_DNA_helicase_RecG"/>
</dbReference>
<evidence type="ECO:0000313" key="18">
    <source>
        <dbReference type="EMBL" id="AUJ33231.1"/>
    </source>
</evidence>
<dbReference type="InterPro" id="IPR047112">
    <property type="entry name" value="RecG/Mfd"/>
</dbReference>
<keyword evidence="8" id="KW-0238">DNA-binding</keyword>
<keyword evidence="19" id="KW-1185">Reference proteome</keyword>
<dbReference type="SUPFAM" id="SSF50249">
    <property type="entry name" value="Nucleic acid-binding proteins"/>
    <property type="match status" value="1"/>
</dbReference>
<dbReference type="Pfam" id="PF00271">
    <property type="entry name" value="Helicase_C"/>
    <property type="match status" value="1"/>
</dbReference>
<dbReference type="EC" id="5.6.2.4" evidence="13 15"/>
<dbReference type="PANTHER" id="PTHR47964">
    <property type="entry name" value="ATP-DEPENDENT DNA HELICASE HOMOLOG RECG, CHLOROPLASTIC"/>
    <property type="match status" value="1"/>
</dbReference>
<dbReference type="PANTHER" id="PTHR47964:SF1">
    <property type="entry name" value="ATP-DEPENDENT DNA HELICASE HOMOLOG RECG, CHLOROPLASTIC"/>
    <property type="match status" value="1"/>
</dbReference>
<comment type="catalytic activity">
    <reaction evidence="14 15">
        <text>ATP + H2O = ADP + phosphate + H(+)</text>
        <dbReference type="Rhea" id="RHEA:13065"/>
        <dbReference type="ChEBI" id="CHEBI:15377"/>
        <dbReference type="ChEBI" id="CHEBI:15378"/>
        <dbReference type="ChEBI" id="CHEBI:30616"/>
        <dbReference type="ChEBI" id="CHEBI:43474"/>
        <dbReference type="ChEBI" id="CHEBI:456216"/>
        <dbReference type="EC" id="5.6.2.4"/>
    </reaction>
</comment>
<dbReference type="InterPro" id="IPR033454">
    <property type="entry name" value="RecG_wedge"/>
</dbReference>
<dbReference type="InterPro" id="IPR014001">
    <property type="entry name" value="Helicase_ATP-bd"/>
</dbReference>
<dbReference type="GO" id="GO:0006310">
    <property type="term" value="P:DNA recombination"/>
    <property type="evidence" value="ECO:0007669"/>
    <property type="project" value="UniProtKB-UniRule"/>
</dbReference>
<dbReference type="Gene3D" id="2.40.50.140">
    <property type="entry name" value="Nucleic acid-binding proteins"/>
    <property type="match status" value="1"/>
</dbReference>
<protein>
    <recommendedName>
        <fullName evidence="2 15">ATP-dependent DNA helicase RecG</fullName>
        <ecNumber evidence="13 15">5.6.2.4</ecNumber>
    </recommendedName>
</protein>
<evidence type="ECO:0000256" key="3">
    <source>
        <dbReference type="ARBA" id="ARBA00022741"/>
    </source>
</evidence>
<dbReference type="Gene3D" id="1.10.150.20">
    <property type="entry name" value="5' to 3' exonuclease, C-terminal subdomain"/>
    <property type="match status" value="1"/>
</dbReference>
<keyword evidence="5 15" id="KW-0378">Hydrolase</keyword>
<dbReference type="Pfam" id="PF19833">
    <property type="entry name" value="RecG_dom3_C"/>
    <property type="match status" value="1"/>
</dbReference>
<dbReference type="Pfam" id="PF00270">
    <property type="entry name" value="DEAD"/>
    <property type="match status" value="1"/>
</dbReference>
<accession>A0A3Q8CGI5</accession>
<keyword evidence="6 15" id="KW-0347">Helicase</keyword>
<dbReference type="PROSITE" id="PS51192">
    <property type="entry name" value="HELICASE_ATP_BIND_1"/>
    <property type="match status" value="1"/>
</dbReference>
<evidence type="ECO:0000256" key="7">
    <source>
        <dbReference type="ARBA" id="ARBA00022840"/>
    </source>
</evidence>
<dbReference type="InterPro" id="IPR027417">
    <property type="entry name" value="P-loop_NTPase"/>
</dbReference>
<evidence type="ECO:0000256" key="9">
    <source>
        <dbReference type="ARBA" id="ARBA00023172"/>
    </source>
</evidence>
<sequence>MSRQSLAVLKGVGPKTIQALQHLGITTIEDLLTAFPFRYDDYRPQNLAELVDQEKVTLRGVVVTAPVLVRFGRKKNRLNFNLLIDNQAVLVTFFNQGYLAEKVIEGAELTVFGKWEAARQRLMGIKLLSFNKQEQLAGVYRSSKEIRATQLQKLVKQAYELYHGQISDLIPGKLQKKYHLLSRQQMIHDLHFPADQLTAQAAKRTAVYEELFLFEARLQYLKQIDQQPNGLKLNYDNQQLKKFISQLPFELTPAQKRTVNEICHDLHRPVHMNRLLQGDVGSGKTIVAAIAMYAAVTAGYQAALMAPTEILARQHADKLFHLFQPLGINVNLLTGTTSAKSRQRRELLQQLAKGSIDILIGTHALIQNGVEFKNLGLVITDEQHRFGVNQRQALRLKGNEPDVLALTATPIPRTLALTVYGEMDVSIINELPRGRKPVRTFWLKKNQLKRAFSFIAEQLKQGKQAYLVTPLVSESEALDLQNAEQLLTDAAKFFAPEYQVGLIHGKMKSDEKEQIMTDFTAGKTKILVATTVIEVGVDVPQASVILIVDADRFGLAQLHQLRGRVGRSSTQSYCLLLADPKTDYGRQRLQTMTETTDGFVIAQRDLELRGQGDILGRKQAGLPEFKVADPIKDLKVLETAQVDAAEIINQSNFGKTTETKPLDEYLQQQLQLELGFD</sequence>
<keyword evidence="4 15" id="KW-0227">DNA damage</keyword>
<evidence type="ECO:0000256" key="8">
    <source>
        <dbReference type="ARBA" id="ARBA00023125"/>
    </source>
</evidence>
<keyword evidence="3 15" id="KW-0547">Nucleotide-binding</keyword>
<dbReference type="Proteomes" id="UP000324497">
    <property type="component" value="Chromosome"/>
</dbReference>
<organism evidence="18 19">
    <name type="scientific">Liquorilactobacillus nagelii</name>
    <dbReference type="NCBI Taxonomy" id="82688"/>
    <lineage>
        <taxon>Bacteria</taxon>
        <taxon>Bacillati</taxon>
        <taxon>Bacillota</taxon>
        <taxon>Bacilli</taxon>
        <taxon>Lactobacillales</taxon>
        <taxon>Lactobacillaceae</taxon>
        <taxon>Liquorilactobacillus</taxon>
    </lineage>
</organism>
<evidence type="ECO:0000313" key="19">
    <source>
        <dbReference type="Proteomes" id="UP000324497"/>
    </source>
</evidence>
<evidence type="ECO:0000256" key="14">
    <source>
        <dbReference type="ARBA" id="ARBA00048988"/>
    </source>
</evidence>
<dbReference type="CDD" id="cd04488">
    <property type="entry name" value="RecG_wedge_OBF"/>
    <property type="match status" value="1"/>
</dbReference>
<evidence type="ECO:0000256" key="15">
    <source>
        <dbReference type="RuleBase" id="RU363016"/>
    </source>
</evidence>
<name>A0A3Q8CGI5_9LACO</name>
<dbReference type="PROSITE" id="PS51194">
    <property type="entry name" value="HELICASE_CTER"/>
    <property type="match status" value="1"/>
</dbReference>
<dbReference type="CDD" id="cd17992">
    <property type="entry name" value="DEXHc_RecG"/>
    <property type="match status" value="1"/>
</dbReference>
<dbReference type="EMBL" id="CP018180">
    <property type="protein sequence ID" value="AUJ33231.1"/>
    <property type="molecule type" value="Genomic_DNA"/>
</dbReference>
<dbReference type="GO" id="GO:0016887">
    <property type="term" value="F:ATP hydrolysis activity"/>
    <property type="evidence" value="ECO:0007669"/>
    <property type="project" value="RHEA"/>
</dbReference>
<dbReference type="GO" id="GO:0043138">
    <property type="term" value="F:3'-5' DNA helicase activity"/>
    <property type="evidence" value="ECO:0007669"/>
    <property type="project" value="UniProtKB-EC"/>
</dbReference>
<evidence type="ECO:0000259" key="17">
    <source>
        <dbReference type="PROSITE" id="PS51194"/>
    </source>
</evidence>
<keyword evidence="11" id="KW-0413">Isomerase</keyword>
<dbReference type="InterPro" id="IPR012340">
    <property type="entry name" value="NA-bd_OB-fold"/>
</dbReference>
<keyword evidence="10 15" id="KW-0234">DNA repair</keyword>
<proteinExistence type="inferred from homology"/>
<evidence type="ECO:0000256" key="1">
    <source>
        <dbReference type="ARBA" id="ARBA00007504"/>
    </source>
</evidence>
<dbReference type="SMART" id="SM00487">
    <property type="entry name" value="DEXDc"/>
    <property type="match status" value="1"/>
</dbReference>
<gene>
    <name evidence="18" type="ORF">BSQ50_07220</name>
</gene>
<dbReference type="GO" id="GO:0006281">
    <property type="term" value="P:DNA repair"/>
    <property type="evidence" value="ECO:0007669"/>
    <property type="project" value="UniProtKB-UniRule"/>
</dbReference>
<feature type="domain" description="Helicase C-terminal" evidence="17">
    <location>
        <begin position="447"/>
        <end position="607"/>
    </location>
</feature>
<dbReference type="SUPFAM" id="SSF52540">
    <property type="entry name" value="P-loop containing nucleoside triphosphate hydrolases"/>
    <property type="match status" value="2"/>
</dbReference>
<evidence type="ECO:0000256" key="5">
    <source>
        <dbReference type="ARBA" id="ARBA00022801"/>
    </source>
</evidence>
<keyword evidence="7 15" id="KW-0067">ATP-binding</keyword>
<dbReference type="InterPro" id="IPR001650">
    <property type="entry name" value="Helicase_C-like"/>
</dbReference>
<dbReference type="InterPro" id="IPR045562">
    <property type="entry name" value="RecG_dom3_C"/>
</dbReference>
<evidence type="ECO:0000256" key="10">
    <source>
        <dbReference type="ARBA" id="ARBA00023204"/>
    </source>
</evidence>
<comment type="function">
    <text evidence="15">Plays a critical role in recombination and DNA repair. Helps process Holliday junction intermediates to mature products by catalyzing branch migration. Has replication fork regression activity, unwinds stalled or blocked replication forks to make a HJ that can be resolved. Has a DNA unwinding activity characteristic of a DNA helicase with 3'-5' polarity.</text>
</comment>
<dbReference type="NCBIfam" id="TIGR00643">
    <property type="entry name" value="recG"/>
    <property type="match status" value="1"/>
</dbReference>
<dbReference type="SMART" id="SM00490">
    <property type="entry name" value="HELICc"/>
    <property type="match status" value="1"/>
</dbReference>
<dbReference type="NCBIfam" id="NF008168">
    <property type="entry name" value="PRK10917.2-2"/>
    <property type="match status" value="1"/>
</dbReference>
<dbReference type="Pfam" id="PF17191">
    <property type="entry name" value="RecG_wedge"/>
    <property type="match status" value="1"/>
</dbReference>
<dbReference type="InterPro" id="IPR011545">
    <property type="entry name" value="DEAD/DEAH_box_helicase_dom"/>
</dbReference>